<comment type="caution">
    <text evidence="1">The sequence shown here is derived from an EMBL/GenBank/DDBJ whole genome shotgun (WGS) entry which is preliminary data.</text>
</comment>
<accession>A0A1X2G4S0</accession>
<protein>
    <recommendedName>
        <fullName evidence="3">SWIM-type domain-containing protein</fullName>
    </recommendedName>
</protein>
<dbReference type="OrthoDB" id="2357400at2759"/>
<evidence type="ECO:0008006" key="3">
    <source>
        <dbReference type="Google" id="ProtNLM"/>
    </source>
</evidence>
<keyword evidence="2" id="KW-1185">Reference proteome</keyword>
<name>A0A1X2G4S0_9FUNG</name>
<evidence type="ECO:0000313" key="2">
    <source>
        <dbReference type="Proteomes" id="UP000242146"/>
    </source>
</evidence>
<organism evidence="1 2">
    <name type="scientific">Hesseltinella vesiculosa</name>
    <dbReference type="NCBI Taxonomy" id="101127"/>
    <lineage>
        <taxon>Eukaryota</taxon>
        <taxon>Fungi</taxon>
        <taxon>Fungi incertae sedis</taxon>
        <taxon>Mucoromycota</taxon>
        <taxon>Mucoromycotina</taxon>
        <taxon>Mucoromycetes</taxon>
        <taxon>Mucorales</taxon>
        <taxon>Cunninghamellaceae</taxon>
        <taxon>Hesseltinella</taxon>
    </lineage>
</organism>
<reference evidence="1 2" key="1">
    <citation type="submission" date="2016-07" db="EMBL/GenBank/DDBJ databases">
        <title>Pervasive Adenine N6-methylation of Active Genes in Fungi.</title>
        <authorList>
            <consortium name="DOE Joint Genome Institute"/>
            <person name="Mondo S.J."/>
            <person name="Dannebaum R.O."/>
            <person name="Kuo R.C."/>
            <person name="Labutti K."/>
            <person name="Haridas S."/>
            <person name="Kuo A."/>
            <person name="Salamov A."/>
            <person name="Ahrendt S.R."/>
            <person name="Lipzen A."/>
            <person name="Sullivan W."/>
            <person name="Andreopoulos W.B."/>
            <person name="Clum A."/>
            <person name="Lindquist E."/>
            <person name="Daum C."/>
            <person name="Ramamoorthy G.K."/>
            <person name="Gryganskyi A."/>
            <person name="Culley D."/>
            <person name="Magnuson J.K."/>
            <person name="James T.Y."/>
            <person name="O'Malley M.A."/>
            <person name="Stajich J.E."/>
            <person name="Spatafora J.W."/>
            <person name="Visel A."/>
            <person name="Grigoriev I.V."/>
        </authorList>
    </citation>
    <scope>NUCLEOTIDE SEQUENCE [LARGE SCALE GENOMIC DNA]</scope>
    <source>
        <strain evidence="1 2">NRRL 3301</strain>
    </source>
</reference>
<proteinExistence type="predicted"/>
<dbReference type="AlphaFoldDB" id="A0A1X2G4S0"/>
<feature type="non-terminal residue" evidence="1">
    <location>
        <position position="1"/>
    </location>
</feature>
<dbReference type="EMBL" id="MCGT01000045">
    <property type="protein sequence ID" value="ORX44909.1"/>
    <property type="molecule type" value="Genomic_DNA"/>
</dbReference>
<evidence type="ECO:0000313" key="1">
    <source>
        <dbReference type="EMBL" id="ORX44909.1"/>
    </source>
</evidence>
<dbReference type="Proteomes" id="UP000242146">
    <property type="component" value="Unassembled WGS sequence"/>
</dbReference>
<sequence length="208" mass="25437">TSAEIHEFATQQIYDFCHSQNLLFVWIYLYSHWYTEVQWVKWARSARDEIPAGKTTMLVEAHWRVLKRIHLHHHNRPRTDYLVFIMISRQCRRLILSFNQKVAERRVVPSWENEFRAEWRKLNDLQMDDDRNELYQVDVERWVWSCPYFIHNRFLLCKHHLVNGGHGYGNSVGLLQPRRYLITRKQAPPYIQLIHVRQRYEQKYICEG</sequence>
<gene>
    <name evidence="1" type="ORF">DM01DRAFT_1398488</name>
</gene>